<dbReference type="Proteomes" id="UP000256964">
    <property type="component" value="Unassembled WGS sequence"/>
</dbReference>
<proteinExistence type="predicted"/>
<organism evidence="1 2">
    <name type="scientific">Lentinus brumalis</name>
    <dbReference type="NCBI Taxonomy" id="2498619"/>
    <lineage>
        <taxon>Eukaryota</taxon>
        <taxon>Fungi</taxon>
        <taxon>Dikarya</taxon>
        <taxon>Basidiomycota</taxon>
        <taxon>Agaricomycotina</taxon>
        <taxon>Agaricomycetes</taxon>
        <taxon>Polyporales</taxon>
        <taxon>Polyporaceae</taxon>
        <taxon>Lentinus</taxon>
    </lineage>
</organism>
<sequence length="96" mass="10514">MPRRVRDRLFPEQSWIRRSDYANMAYQQLCTGNGVLRAPGLVSGCSGQSSSVFPGQSLQISLTNNYAPGTEFCVLPVGLGLFGPIVIRYALSATFR</sequence>
<keyword evidence="2" id="KW-1185">Reference proteome</keyword>
<dbReference type="AlphaFoldDB" id="A0A371DG08"/>
<accession>A0A371DG08</accession>
<name>A0A371DG08_9APHY</name>
<protein>
    <submittedName>
        <fullName evidence="1">Uncharacterized protein</fullName>
    </submittedName>
</protein>
<evidence type="ECO:0000313" key="1">
    <source>
        <dbReference type="EMBL" id="RDX51491.1"/>
    </source>
</evidence>
<dbReference type="EMBL" id="KZ857394">
    <property type="protein sequence ID" value="RDX51491.1"/>
    <property type="molecule type" value="Genomic_DNA"/>
</dbReference>
<reference evidence="1 2" key="1">
    <citation type="journal article" date="2018" name="Biotechnol. Biofuels">
        <title>Integrative visual omics of the white-rot fungus Polyporus brumalis exposes the biotechnological potential of its oxidative enzymes for delignifying raw plant biomass.</title>
        <authorList>
            <person name="Miyauchi S."/>
            <person name="Rancon A."/>
            <person name="Drula E."/>
            <person name="Hage H."/>
            <person name="Chaduli D."/>
            <person name="Favel A."/>
            <person name="Grisel S."/>
            <person name="Henrissat B."/>
            <person name="Herpoel-Gimbert I."/>
            <person name="Ruiz-Duenas F.J."/>
            <person name="Chevret D."/>
            <person name="Hainaut M."/>
            <person name="Lin J."/>
            <person name="Wang M."/>
            <person name="Pangilinan J."/>
            <person name="Lipzen A."/>
            <person name="Lesage-Meessen L."/>
            <person name="Navarro D."/>
            <person name="Riley R."/>
            <person name="Grigoriev I.V."/>
            <person name="Zhou S."/>
            <person name="Raouche S."/>
            <person name="Rosso M.N."/>
        </authorList>
    </citation>
    <scope>NUCLEOTIDE SEQUENCE [LARGE SCALE GENOMIC DNA]</scope>
    <source>
        <strain evidence="1 2">BRFM 1820</strain>
    </source>
</reference>
<gene>
    <name evidence="1" type="ORF">OH76DRAFT_1401364</name>
</gene>
<evidence type="ECO:0000313" key="2">
    <source>
        <dbReference type="Proteomes" id="UP000256964"/>
    </source>
</evidence>